<protein>
    <submittedName>
        <fullName evidence="2">Uncharacterized protein</fullName>
    </submittedName>
</protein>
<organism evidence="2 3">
    <name type="scientific">Rhynchospora tenuis</name>
    <dbReference type="NCBI Taxonomy" id="198213"/>
    <lineage>
        <taxon>Eukaryota</taxon>
        <taxon>Viridiplantae</taxon>
        <taxon>Streptophyta</taxon>
        <taxon>Embryophyta</taxon>
        <taxon>Tracheophyta</taxon>
        <taxon>Spermatophyta</taxon>
        <taxon>Magnoliopsida</taxon>
        <taxon>Liliopsida</taxon>
        <taxon>Poales</taxon>
        <taxon>Cyperaceae</taxon>
        <taxon>Cyperoideae</taxon>
        <taxon>Rhynchosporeae</taxon>
        <taxon>Rhynchospora</taxon>
    </lineage>
</organism>
<keyword evidence="1" id="KW-1133">Transmembrane helix</keyword>
<reference evidence="2 3" key="1">
    <citation type="journal article" date="2022" name="Cell">
        <title>Repeat-based holocentromeres influence genome architecture and karyotype evolution.</title>
        <authorList>
            <person name="Hofstatter P.G."/>
            <person name="Thangavel G."/>
            <person name="Lux T."/>
            <person name="Neumann P."/>
            <person name="Vondrak T."/>
            <person name="Novak P."/>
            <person name="Zhang M."/>
            <person name="Costa L."/>
            <person name="Castellani M."/>
            <person name="Scott A."/>
            <person name="Toegelov H."/>
            <person name="Fuchs J."/>
            <person name="Mata-Sucre Y."/>
            <person name="Dias Y."/>
            <person name="Vanzela A.L.L."/>
            <person name="Huettel B."/>
            <person name="Almeida C.C.S."/>
            <person name="Simkova H."/>
            <person name="Souza G."/>
            <person name="Pedrosa-Harand A."/>
            <person name="Macas J."/>
            <person name="Mayer K.F.X."/>
            <person name="Houben A."/>
            <person name="Marques A."/>
        </authorList>
    </citation>
    <scope>NUCLEOTIDE SEQUENCE [LARGE SCALE GENOMIC DNA]</scope>
    <source>
        <strain evidence="2">RhyTen1mFocal</strain>
    </source>
</reference>
<evidence type="ECO:0000313" key="2">
    <source>
        <dbReference type="EMBL" id="KAJ3699416.1"/>
    </source>
</evidence>
<dbReference type="EMBL" id="JAMRDG010000001">
    <property type="protein sequence ID" value="KAJ3699416.1"/>
    <property type="molecule type" value="Genomic_DNA"/>
</dbReference>
<evidence type="ECO:0000256" key="1">
    <source>
        <dbReference type="SAM" id="Phobius"/>
    </source>
</evidence>
<keyword evidence="1" id="KW-0812">Transmembrane</keyword>
<dbReference type="AlphaFoldDB" id="A0AAD6ESG5"/>
<keyword evidence="1" id="KW-0472">Membrane</keyword>
<feature type="transmembrane region" description="Helical" evidence="1">
    <location>
        <begin position="89"/>
        <end position="113"/>
    </location>
</feature>
<sequence>MAIPIMSRLTNLCNSNPFILYAVAWTSVVTLTVAVAAFAPEIAFVWAVSPSAPLTRACWDHTVGLPLDGPVWEKVCLPAKNFSQSKVDIFIPPVFAVLVVVGSVSVMKAIGLWEGEEEEEDYNL</sequence>
<name>A0AAD6ESG5_9POAL</name>
<comment type="caution">
    <text evidence="2">The sequence shown here is derived from an EMBL/GenBank/DDBJ whole genome shotgun (WGS) entry which is preliminary data.</text>
</comment>
<feature type="transmembrane region" description="Helical" evidence="1">
    <location>
        <begin position="18"/>
        <end position="39"/>
    </location>
</feature>
<dbReference type="Proteomes" id="UP001210211">
    <property type="component" value="Unassembled WGS sequence"/>
</dbReference>
<dbReference type="PANTHER" id="PTHR34658">
    <property type="entry name" value="OS01G0151800 PROTEIN"/>
    <property type="match status" value="1"/>
</dbReference>
<proteinExistence type="predicted"/>
<keyword evidence="3" id="KW-1185">Reference proteome</keyword>
<dbReference type="PANTHER" id="PTHR34658:SF2">
    <property type="entry name" value="OS01G0151800 PROTEIN"/>
    <property type="match status" value="1"/>
</dbReference>
<evidence type="ECO:0000313" key="3">
    <source>
        <dbReference type="Proteomes" id="UP001210211"/>
    </source>
</evidence>
<gene>
    <name evidence="2" type="ORF">LUZ61_003121</name>
</gene>
<accession>A0AAD6ESG5</accession>